<evidence type="ECO:0000313" key="4">
    <source>
        <dbReference type="EMBL" id="HIU49566.1"/>
    </source>
</evidence>
<accession>A0A9D1S798</accession>
<dbReference type="SUPFAM" id="SSF52540">
    <property type="entry name" value="P-loop containing nucleoside triphosphate hydrolases"/>
    <property type="match status" value="1"/>
</dbReference>
<dbReference type="PANTHER" id="PTHR20953">
    <property type="entry name" value="KINASE-RELATED"/>
    <property type="match status" value="1"/>
</dbReference>
<proteinExistence type="predicted"/>
<evidence type="ECO:0000256" key="2">
    <source>
        <dbReference type="ARBA" id="ARBA00022840"/>
    </source>
</evidence>
<dbReference type="Gene3D" id="3.40.50.300">
    <property type="entry name" value="P-loop containing nucleotide triphosphate hydrolases"/>
    <property type="match status" value="1"/>
</dbReference>
<evidence type="ECO:0000259" key="3">
    <source>
        <dbReference type="Pfam" id="PF19568"/>
    </source>
</evidence>
<keyword evidence="2" id="KW-0067">ATP-binding</keyword>
<dbReference type="AlphaFoldDB" id="A0A9D1S798"/>
<protein>
    <submittedName>
        <fullName evidence="4">Stage III sporulation protein AA</fullName>
    </submittedName>
</protein>
<evidence type="ECO:0000256" key="1">
    <source>
        <dbReference type="ARBA" id="ARBA00022741"/>
    </source>
</evidence>
<dbReference type="GO" id="GO:0005524">
    <property type="term" value="F:ATP binding"/>
    <property type="evidence" value="ECO:0007669"/>
    <property type="project" value="UniProtKB-KW"/>
</dbReference>
<reference evidence="4" key="2">
    <citation type="journal article" date="2021" name="PeerJ">
        <title>Extensive microbial diversity within the chicken gut microbiome revealed by metagenomics and culture.</title>
        <authorList>
            <person name="Gilroy R."/>
            <person name="Ravi A."/>
            <person name="Getino M."/>
            <person name="Pursley I."/>
            <person name="Horton D.L."/>
            <person name="Alikhan N.F."/>
            <person name="Baker D."/>
            <person name="Gharbi K."/>
            <person name="Hall N."/>
            <person name="Watson M."/>
            <person name="Adriaenssens E.M."/>
            <person name="Foster-Nyarko E."/>
            <person name="Jarju S."/>
            <person name="Secka A."/>
            <person name="Antonio M."/>
            <person name="Oren A."/>
            <person name="Chaudhuri R.R."/>
            <person name="La Ragione R."/>
            <person name="Hildebrand F."/>
            <person name="Pallen M.J."/>
        </authorList>
    </citation>
    <scope>NUCLEOTIDE SEQUENCE</scope>
    <source>
        <strain evidence="4">ChiGjej1B1-1684</strain>
    </source>
</reference>
<feature type="domain" description="Stage III sporulation protein AA AAA+ ATPase" evidence="3">
    <location>
        <begin position="21"/>
        <end position="309"/>
    </location>
</feature>
<dbReference type="InterPro" id="IPR027417">
    <property type="entry name" value="P-loop_NTPase"/>
</dbReference>
<dbReference type="CDD" id="cd00009">
    <property type="entry name" value="AAA"/>
    <property type="match status" value="1"/>
</dbReference>
<dbReference type="InterPro" id="IPR045735">
    <property type="entry name" value="Spore_III_AA_AAA+_ATPase"/>
</dbReference>
<gene>
    <name evidence="4" type="ORF">IAD22_00935</name>
</gene>
<reference evidence="4" key="1">
    <citation type="submission" date="2020-10" db="EMBL/GenBank/DDBJ databases">
        <authorList>
            <person name="Gilroy R."/>
        </authorList>
    </citation>
    <scope>NUCLEOTIDE SEQUENCE</scope>
    <source>
        <strain evidence="4">ChiGjej1B1-1684</strain>
    </source>
</reference>
<organism evidence="4 5">
    <name type="scientific">Candidatus Limousia pullorum</name>
    <dbReference type="NCBI Taxonomy" id="2840860"/>
    <lineage>
        <taxon>Bacteria</taxon>
        <taxon>Bacillati</taxon>
        <taxon>Bacillota</taxon>
        <taxon>Clostridia</taxon>
        <taxon>Eubacteriales</taxon>
        <taxon>Oscillospiraceae</taxon>
        <taxon>Oscillospiraceae incertae sedis</taxon>
        <taxon>Candidatus Limousia</taxon>
    </lineage>
</organism>
<dbReference type="Proteomes" id="UP000824118">
    <property type="component" value="Unassembled WGS sequence"/>
</dbReference>
<sequence>MRKMDKTAIDFEKSFDCACCVVSQRLRRRLVTMQRDKKKNIQEVRLRAGRPLMFTLNGDNCFLMENGDITNEFEQKRCVTVFPEDISETFKNLCNNSVYSHRQEIKSGYITINGGHRAGITGTAVWENNGISNVKNISGINIRVATSHRGCSEKLISLIDSGGILICGEPCSGKTTMLRDLAYELSVNRRMRVTVVDSRGEICSVCSGIPREDSGYCDVLDGYTVKYGVEQAVRCLSPQVIICDELGEDDVESLRRGLNSGVTFVTTVHCKNPLQLKKRSQGAKLLETGAFANMVFLKSCKEAGTIGEIIKLGEYPHG</sequence>
<comment type="caution">
    <text evidence="4">The sequence shown here is derived from an EMBL/GenBank/DDBJ whole genome shotgun (WGS) entry which is preliminary data.</text>
</comment>
<name>A0A9D1S798_9FIRM</name>
<dbReference type="Pfam" id="PF19568">
    <property type="entry name" value="Spore_III_AA"/>
    <property type="match status" value="1"/>
</dbReference>
<evidence type="ECO:0000313" key="5">
    <source>
        <dbReference type="Proteomes" id="UP000824118"/>
    </source>
</evidence>
<dbReference type="PANTHER" id="PTHR20953:SF3">
    <property type="entry name" value="P-LOOP CONTAINING NUCLEOSIDE TRIPHOSPHATE HYDROLASES SUPERFAMILY PROTEIN"/>
    <property type="match status" value="1"/>
</dbReference>
<keyword evidence="1" id="KW-0547">Nucleotide-binding</keyword>
<dbReference type="EMBL" id="DVNG01000011">
    <property type="protein sequence ID" value="HIU49566.1"/>
    <property type="molecule type" value="Genomic_DNA"/>
</dbReference>